<keyword evidence="3" id="KW-1185">Reference proteome</keyword>
<reference evidence="3" key="1">
    <citation type="journal article" date="2011" name="Genome Biol.">
        <title>Comparative and functional genomics provide insights into the pathogenicity of dermatophytic fungi.</title>
        <authorList>
            <person name="Burmester A."/>
            <person name="Shelest E."/>
            <person name="Gloeckner G."/>
            <person name="Heddergott C."/>
            <person name="Schindler S."/>
            <person name="Staib P."/>
            <person name="Heidel A."/>
            <person name="Felder M."/>
            <person name="Petzold A."/>
            <person name="Szafranski K."/>
            <person name="Feuermann M."/>
            <person name="Pedruzzi I."/>
            <person name="Priebe S."/>
            <person name="Groth M."/>
            <person name="Winkler R."/>
            <person name="Li W."/>
            <person name="Kniemeyer O."/>
            <person name="Schroeckh V."/>
            <person name="Hertweck C."/>
            <person name="Hube B."/>
            <person name="White T.C."/>
            <person name="Platzer M."/>
            <person name="Guthke R."/>
            <person name="Heitman J."/>
            <person name="Woestemeyer J."/>
            <person name="Zipfel P.F."/>
            <person name="Monod M."/>
            <person name="Brakhage A.A."/>
        </authorList>
    </citation>
    <scope>NUCLEOTIDE SEQUENCE [LARGE SCALE GENOMIC DNA]</scope>
    <source>
        <strain evidence="3">ATCC MYA-4681 / CBS 112371</strain>
    </source>
</reference>
<feature type="region of interest" description="Disordered" evidence="1">
    <location>
        <begin position="133"/>
        <end position="176"/>
    </location>
</feature>
<evidence type="ECO:0000256" key="1">
    <source>
        <dbReference type="SAM" id="MobiDB-lite"/>
    </source>
</evidence>
<feature type="compositionally biased region" description="Low complexity" evidence="1">
    <location>
        <begin position="425"/>
        <end position="442"/>
    </location>
</feature>
<feature type="compositionally biased region" description="Low complexity" evidence="1">
    <location>
        <begin position="133"/>
        <end position="154"/>
    </location>
</feature>
<feature type="compositionally biased region" description="Polar residues" evidence="1">
    <location>
        <begin position="303"/>
        <end position="316"/>
    </location>
</feature>
<feature type="region of interest" description="Disordered" evidence="1">
    <location>
        <begin position="370"/>
        <end position="516"/>
    </location>
</feature>
<dbReference type="EMBL" id="ABSU01000001">
    <property type="protein sequence ID" value="EFE36475.1"/>
    <property type="molecule type" value="Genomic_DNA"/>
</dbReference>
<evidence type="ECO:0000313" key="2">
    <source>
        <dbReference type="EMBL" id="EFE36475.1"/>
    </source>
</evidence>
<accession>D4AKB5</accession>
<dbReference type="AlphaFoldDB" id="D4AKB5"/>
<dbReference type="GeneID" id="9527085"/>
<evidence type="ECO:0000313" key="3">
    <source>
        <dbReference type="Proteomes" id="UP000008866"/>
    </source>
</evidence>
<feature type="compositionally biased region" description="Basic and acidic residues" evidence="1">
    <location>
        <begin position="635"/>
        <end position="646"/>
    </location>
</feature>
<feature type="region of interest" description="Disordered" evidence="1">
    <location>
        <begin position="622"/>
        <end position="646"/>
    </location>
</feature>
<feature type="compositionally biased region" description="Polar residues" evidence="1">
    <location>
        <begin position="399"/>
        <end position="417"/>
    </location>
</feature>
<feature type="region of interest" description="Disordered" evidence="1">
    <location>
        <begin position="299"/>
        <end position="333"/>
    </location>
</feature>
<dbReference type="OrthoDB" id="4492028at2759"/>
<sequence length="646" mass="70699">MSRCHYYVVDDDEDDDVQIVGVNSLNPEAAPGPQLGEYRLDAPRSFYQGTSYLSQPFYTGLAAHEMLATSAAGLGGVAPLIPFPAASYQSFSGQLSAAESVSAGQFFPPAAQTGHIVDLGSVAASEAAPISESPAASASASGSSSSLSSSSTSSYGQATRSDYELDPTSSQTQTAPAPVLATIHEQSPTGDTVGRSAWSGIAYGNILKILIGPRNCDTTTNPDQFPPSFFSDLASTIVSSFPYEDFAYKHRCTVDEVNHALVAQVVAPLIQCHSVDKKQMADTANDIYNRWVPSDYQYHDQHASPSSQAIVTTPNLSEPHETSASEKCPSPQLTREETLEYARVLLEGIADYAFGTNNDTQAQNNAVPQAQTVGTPKPVPTSNIQAPSEVEPVNKNEHIFTTPSPPRSQTKDTNSSRRPMKHAKSPSCLTRVSSSTSSSTHSAPIKPKRRYEDIADPESPSPQNQLSRNEREDTPRPTKKAKPDFNCPPPSPKACEKQSHPSLPKLQNSEKAKKMDVCPAKPHTYVPLTDETRIKRQRVTVDPFGKFKKVSPYLEPNRNYTNILLERGVPLENHPRTKRPLTERDIETIKKGQKNFFKYAMKLQCEHMDRLGLPHPIPREHLIDEGEDEASAPEDFYHWDDEGFDD</sequence>
<feature type="compositionally biased region" description="Polar residues" evidence="1">
    <location>
        <begin position="370"/>
        <end position="386"/>
    </location>
</feature>
<proteinExistence type="predicted"/>
<dbReference type="RefSeq" id="XP_003017120.1">
    <property type="nucleotide sequence ID" value="XM_003017074.1"/>
</dbReference>
<organism evidence="2 3">
    <name type="scientific">Arthroderma benhamiae (strain ATCC MYA-4681 / CBS 112371)</name>
    <name type="common">Trichophyton mentagrophytes</name>
    <dbReference type="NCBI Taxonomy" id="663331"/>
    <lineage>
        <taxon>Eukaryota</taxon>
        <taxon>Fungi</taxon>
        <taxon>Dikarya</taxon>
        <taxon>Ascomycota</taxon>
        <taxon>Pezizomycotina</taxon>
        <taxon>Eurotiomycetes</taxon>
        <taxon>Eurotiomycetidae</taxon>
        <taxon>Onygenales</taxon>
        <taxon>Arthrodermataceae</taxon>
        <taxon>Trichophyton</taxon>
    </lineage>
</organism>
<dbReference type="Proteomes" id="UP000008866">
    <property type="component" value="Unassembled WGS sequence"/>
</dbReference>
<gene>
    <name evidence="2" type="ORF">ARB_03996</name>
</gene>
<dbReference type="OMA" id="HWDDEGF"/>
<protein>
    <submittedName>
        <fullName evidence="2">Uncharacterized protein</fullName>
    </submittedName>
</protein>
<dbReference type="HOGENOM" id="CLU_426538_0_0_1"/>
<dbReference type="KEGG" id="abe:ARB_03996"/>
<name>D4AKB5_ARTBC</name>
<comment type="caution">
    <text evidence="2">The sequence shown here is derived from an EMBL/GenBank/DDBJ whole genome shotgun (WGS) entry which is preliminary data.</text>
</comment>
<dbReference type="eggNOG" id="ENOG502RS3R">
    <property type="taxonomic scope" value="Eukaryota"/>
</dbReference>